<dbReference type="InterPro" id="IPR051955">
    <property type="entry name" value="PME_Inhibitor"/>
</dbReference>
<keyword evidence="1 4" id="KW-0732">Signal</keyword>
<gene>
    <name evidence="6" type="ORF">PVL29_008743</name>
</gene>
<comment type="caution">
    <text evidence="6">The sequence shown here is derived from an EMBL/GenBank/DDBJ whole genome shotgun (WGS) entry which is preliminary data.</text>
</comment>
<comment type="similarity">
    <text evidence="2">Belongs to the PMEI family.</text>
</comment>
<feature type="region of interest" description="Disordered" evidence="3">
    <location>
        <begin position="31"/>
        <end position="59"/>
    </location>
</feature>
<dbReference type="Gene3D" id="1.20.140.40">
    <property type="entry name" value="Invertase/pectin methylesterase inhibitor family protein"/>
    <property type="match status" value="1"/>
</dbReference>
<reference evidence="6 7" key="1">
    <citation type="journal article" date="2023" name="BMC Biotechnol.">
        <title>Vitis rotundifolia cv Carlos genome sequencing.</title>
        <authorList>
            <person name="Huff M."/>
            <person name="Hulse-Kemp A."/>
            <person name="Scheffler B."/>
            <person name="Youngblood R."/>
            <person name="Simpson S."/>
            <person name="Babiker E."/>
            <person name="Staton M."/>
        </authorList>
    </citation>
    <scope>NUCLEOTIDE SEQUENCE [LARGE SCALE GENOMIC DNA]</scope>
    <source>
        <tissue evidence="6">Leaf</tissue>
    </source>
</reference>
<sequence length="214" mass="22843">MEQTKHVLLIISISSLLLSFSAEAICVPKNTTRQAHPPARLPSIRSPPHVSSPPRLPVASHSTPFDPAVNAICEKTDYPSLCMSSLAPFLPSRNNPAALLEMAIKASVNYTEAALAKAMHLSSDPSTSSITKAYIADCQENYSDAIDNFNIAANAISSGDIGLMNSMLSGAISDFQTCDDGFAEMNELDSPFKEMDMKLSHMASNCLAIAALLP</sequence>
<evidence type="ECO:0000256" key="2">
    <source>
        <dbReference type="ARBA" id="ARBA00038471"/>
    </source>
</evidence>
<feature type="signal peptide" evidence="4">
    <location>
        <begin position="1"/>
        <end position="24"/>
    </location>
</feature>
<dbReference type="NCBIfam" id="TIGR01614">
    <property type="entry name" value="PME_inhib"/>
    <property type="match status" value="1"/>
</dbReference>
<proteinExistence type="inferred from homology"/>
<protein>
    <recommendedName>
        <fullName evidence="5">Pectinesterase inhibitor domain-containing protein</fullName>
    </recommendedName>
</protein>
<dbReference type="EMBL" id="JARBHA010000007">
    <property type="protein sequence ID" value="KAJ9696675.1"/>
    <property type="molecule type" value="Genomic_DNA"/>
</dbReference>
<accession>A0AA38ZWM6</accession>
<dbReference type="PANTHER" id="PTHR31080:SF68">
    <property type="entry name" value="PLANT INVERTASE_PECTIN METHYLESTERASE INHIBITOR SUPERFAMILY PROTEIN"/>
    <property type="match status" value="1"/>
</dbReference>
<dbReference type="CDD" id="cd15800">
    <property type="entry name" value="PMEI-like_2"/>
    <property type="match status" value="1"/>
</dbReference>
<dbReference type="PANTHER" id="PTHR31080">
    <property type="entry name" value="PECTINESTERASE INHIBITOR-LIKE"/>
    <property type="match status" value="1"/>
</dbReference>
<evidence type="ECO:0000313" key="6">
    <source>
        <dbReference type="EMBL" id="KAJ9696675.1"/>
    </source>
</evidence>
<dbReference type="SUPFAM" id="SSF101148">
    <property type="entry name" value="Plant invertase/pectin methylesterase inhibitor"/>
    <property type="match status" value="1"/>
</dbReference>
<evidence type="ECO:0000313" key="7">
    <source>
        <dbReference type="Proteomes" id="UP001168098"/>
    </source>
</evidence>
<evidence type="ECO:0000259" key="5">
    <source>
        <dbReference type="SMART" id="SM00856"/>
    </source>
</evidence>
<dbReference type="GO" id="GO:0004857">
    <property type="term" value="F:enzyme inhibitor activity"/>
    <property type="evidence" value="ECO:0007669"/>
    <property type="project" value="InterPro"/>
</dbReference>
<dbReference type="InterPro" id="IPR006501">
    <property type="entry name" value="Pectinesterase_inhib_dom"/>
</dbReference>
<feature type="chain" id="PRO_5041341565" description="Pectinesterase inhibitor domain-containing protein" evidence="4">
    <location>
        <begin position="25"/>
        <end position="214"/>
    </location>
</feature>
<dbReference type="FunFam" id="1.20.140.40:FF:000003">
    <property type="entry name" value="Invertase/pectin methylesterase inhibitor family protein"/>
    <property type="match status" value="1"/>
</dbReference>
<evidence type="ECO:0000256" key="4">
    <source>
        <dbReference type="SAM" id="SignalP"/>
    </source>
</evidence>
<dbReference type="InterPro" id="IPR035513">
    <property type="entry name" value="Invertase/methylesterase_inhib"/>
</dbReference>
<name>A0AA38ZWM6_VITRO</name>
<keyword evidence="7" id="KW-1185">Reference proteome</keyword>
<dbReference type="SMART" id="SM00856">
    <property type="entry name" value="PMEI"/>
    <property type="match status" value="1"/>
</dbReference>
<evidence type="ECO:0000256" key="3">
    <source>
        <dbReference type="SAM" id="MobiDB-lite"/>
    </source>
</evidence>
<feature type="domain" description="Pectinesterase inhibitor" evidence="5">
    <location>
        <begin position="64"/>
        <end position="209"/>
    </location>
</feature>
<organism evidence="6 7">
    <name type="scientific">Vitis rotundifolia</name>
    <name type="common">Muscadine grape</name>
    <dbReference type="NCBI Taxonomy" id="103349"/>
    <lineage>
        <taxon>Eukaryota</taxon>
        <taxon>Viridiplantae</taxon>
        <taxon>Streptophyta</taxon>
        <taxon>Embryophyta</taxon>
        <taxon>Tracheophyta</taxon>
        <taxon>Spermatophyta</taxon>
        <taxon>Magnoliopsida</taxon>
        <taxon>eudicotyledons</taxon>
        <taxon>Gunneridae</taxon>
        <taxon>Pentapetalae</taxon>
        <taxon>rosids</taxon>
        <taxon>Vitales</taxon>
        <taxon>Vitaceae</taxon>
        <taxon>Viteae</taxon>
        <taxon>Vitis</taxon>
    </lineage>
</organism>
<evidence type="ECO:0000256" key="1">
    <source>
        <dbReference type="ARBA" id="ARBA00022729"/>
    </source>
</evidence>
<dbReference type="Proteomes" id="UP001168098">
    <property type="component" value="Unassembled WGS sequence"/>
</dbReference>
<dbReference type="AlphaFoldDB" id="A0AA38ZWM6"/>
<dbReference type="Pfam" id="PF04043">
    <property type="entry name" value="PMEI"/>
    <property type="match status" value="1"/>
</dbReference>